<gene>
    <name evidence="1" type="ORF">CEV31_3824</name>
</gene>
<protein>
    <submittedName>
        <fullName evidence="1">Uncharacterized protein</fullName>
    </submittedName>
</protein>
<organism evidence="1 2">
    <name type="scientific">Brucella thiophenivorans</name>
    <dbReference type="NCBI Taxonomy" id="571255"/>
    <lineage>
        <taxon>Bacteria</taxon>
        <taxon>Pseudomonadati</taxon>
        <taxon>Pseudomonadota</taxon>
        <taxon>Alphaproteobacteria</taxon>
        <taxon>Hyphomicrobiales</taxon>
        <taxon>Brucellaceae</taxon>
        <taxon>Brucella/Ochrobactrum group</taxon>
        <taxon>Brucella</taxon>
    </lineage>
</organism>
<name>A0A256F9N1_9HYPH</name>
<evidence type="ECO:0000313" key="2">
    <source>
        <dbReference type="Proteomes" id="UP000215590"/>
    </source>
</evidence>
<dbReference type="EMBL" id="NNRJ01000061">
    <property type="protein sequence ID" value="OYR11416.1"/>
    <property type="molecule type" value="Genomic_DNA"/>
</dbReference>
<reference evidence="1 2" key="1">
    <citation type="submission" date="2017-07" db="EMBL/GenBank/DDBJ databases">
        <title>Phylogenetic study on the rhizospheric bacterium Ochrobactrum sp. A44.</title>
        <authorList>
            <person name="Krzyzanowska D.M."/>
            <person name="Ossowicki A."/>
            <person name="Rajewska M."/>
            <person name="Maciag T."/>
            <person name="Kaczynski Z."/>
            <person name="Czerwicka M."/>
            <person name="Jafra S."/>
        </authorList>
    </citation>
    <scope>NUCLEOTIDE SEQUENCE [LARGE SCALE GENOMIC DNA]</scope>
    <source>
        <strain evidence="1 2">DSM 7216</strain>
    </source>
</reference>
<comment type="caution">
    <text evidence="1">The sequence shown here is derived from an EMBL/GenBank/DDBJ whole genome shotgun (WGS) entry which is preliminary data.</text>
</comment>
<sequence>MDAFRLNTLVRCPIRNNEAKTSQIVSRLHWFKSEENFQIVSFGRLGKFVSSILNGDDQDQMQATTPTH</sequence>
<keyword evidence="2" id="KW-1185">Reference proteome</keyword>
<evidence type="ECO:0000313" key="1">
    <source>
        <dbReference type="EMBL" id="OYR11416.1"/>
    </source>
</evidence>
<proteinExistence type="predicted"/>
<dbReference type="Proteomes" id="UP000215590">
    <property type="component" value="Unassembled WGS sequence"/>
</dbReference>
<dbReference type="AlphaFoldDB" id="A0A256F9N1"/>
<accession>A0A256F9N1</accession>